<dbReference type="PANTHER" id="PTHR36115:SF4">
    <property type="entry name" value="MEMBRANE PROTEIN"/>
    <property type="match status" value="1"/>
</dbReference>
<dbReference type="PANTHER" id="PTHR36115">
    <property type="entry name" value="PROLINE-RICH ANTIGEN HOMOLOG-RELATED"/>
    <property type="match status" value="1"/>
</dbReference>
<evidence type="ECO:0000256" key="6">
    <source>
        <dbReference type="SAM" id="MobiDB-lite"/>
    </source>
</evidence>
<dbReference type="EMBL" id="JABXJJ020000033">
    <property type="protein sequence ID" value="MDI5972522.1"/>
    <property type="molecule type" value="Genomic_DNA"/>
</dbReference>
<gene>
    <name evidence="9" type="ORF">POF50_024810</name>
</gene>
<dbReference type="InterPro" id="IPR051791">
    <property type="entry name" value="Pra-immunoreactive"/>
</dbReference>
<evidence type="ECO:0000259" key="8">
    <source>
        <dbReference type="Pfam" id="PF06271"/>
    </source>
</evidence>
<feature type="compositionally biased region" description="Basic and acidic residues" evidence="6">
    <location>
        <begin position="14"/>
        <end position="24"/>
    </location>
</feature>
<evidence type="ECO:0000256" key="7">
    <source>
        <dbReference type="SAM" id="Phobius"/>
    </source>
</evidence>
<proteinExistence type="predicted"/>
<evidence type="ECO:0000313" key="9">
    <source>
        <dbReference type="EMBL" id="MDI5972522.1"/>
    </source>
</evidence>
<feature type="compositionally biased region" description="Pro residues" evidence="6">
    <location>
        <begin position="45"/>
        <end position="86"/>
    </location>
</feature>
<keyword evidence="3 7" id="KW-0812">Transmembrane</keyword>
<name>A0AA90KAU8_9ACTN</name>
<comment type="caution">
    <text evidence="9">The sequence shown here is derived from an EMBL/GenBank/DDBJ whole genome shotgun (WGS) entry which is preliminary data.</text>
</comment>
<dbReference type="Pfam" id="PF06271">
    <property type="entry name" value="RDD"/>
    <property type="match status" value="1"/>
</dbReference>
<sequence>MSTEQPPPGSGDQPQRDPFGKRPDGSPSGPPESSWPAGPAGPGGAEPPPGGGTPPYGSPPGGTPPYGAPPPGGTPPPYGPPPPGQPYGPGMADPLAGMPPLANRGKRLVARIIDALLIGVPLGVIMYFAFGGFGYNANLRSFWQDLVYGLVYFAYDGYMLTTRGQTVGKMAMRIRVAMLDNGATPVGSPGWTRAAVYALPPIVPCCGSVFWLVNVVWCLWDRPYHQCLHDKAAKTVVVEATR</sequence>
<dbReference type="AlphaFoldDB" id="A0AA90KAU8"/>
<evidence type="ECO:0000256" key="4">
    <source>
        <dbReference type="ARBA" id="ARBA00022989"/>
    </source>
</evidence>
<keyword evidence="4 7" id="KW-1133">Transmembrane helix</keyword>
<evidence type="ECO:0000256" key="1">
    <source>
        <dbReference type="ARBA" id="ARBA00004651"/>
    </source>
</evidence>
<dbReference type="InterPro" id="IPR010432">
    <property type="entry name" value="RDD"/>
</dbReference>
<dbReference type="GO" id="GO:0005886">
    <property type="term" value="C:plasma membrane"/>
    <property type="evidence" value="ECO:0007669"/>
    <property type="project" value="UniProtKB-SubCell"/>
</dbReference>
<reference evidence="9" key="1">
    <citation type="submission" date="2023-05" db="EMBL/GenBank/DDBJ databases">
        <title>Streptantibioticus silvisoli sp. nov., acidotolerant actinomycetes 1 from pine litter.</title>
        <authorList>
            <person name="Swiecimska M."/>
            <person name="Golinska P."/>
            <person name="Sangal V."/>
            <person name="Wachnowicz B."/>
            <person name="Goodfellow M."/>
        </authorList>
    </citation>
    <scope>NUCLEOTIDE SEQUENCE</scope>
    <source>
        <strain evidence="9">SL13</strain>
    </source>
</reference>
<feature type="region of interest" description="Disordered" evidence="6">
    <location>
        <begin position="1"/>
        <end position="95"/>
    </location>
</feature>
<evidence type="ECO:0000256" key="3">
    <source>
        <dbReference type="ARBA" id="ARBA00022692"/>
    </source>
</evidence>
<organism evidence="9">
    <name type="scientific">Streptantibioticus silvisoli</name>
    <dbReference type="NCBI Taxonomy" id="2705255"/>
    <lineage>
        <taxon>Bacteria</taxon>
        <taxon>Bacillati</taxon>
        <taxon>Actinomycetota</taxon>
        <taxon>Actinomycetes</taxon>
        <taxon>Kitasatosporales</taxon>
        <taxon>Streptomycetaceae</taxon>
        <taxon>Streptantibioticus</taxon>
    </lineage>
</organism>
<feature type="domain" description="RDD" evidence="8">
    <location>
        <begin position="102"/>
        <end position="234"/>
    </location>
</feature>
<keyword evidence="5 7" id="KW-0472">Membrane</keyword>
<evidence type="ECO:0000256" key="2">
    <source>
        <dbReference type="ARBA" id="ARBA00022475"/>
    </source>
</evidence>
<feature type="compositionally biased region" description="Low complexity" evidence="6">
    <location>
        <begin position="25"/>
        <end position="38"/>
    </location>
</feature>
<protein>
    <submittedName>
        <fullName evidence="9">RDD family protein</fullName>
    </submittedName>
</protein>
<comment type="subcellular location">
    <subcellularLocation>
        <location evidence="1">Cell membrane</location>
        <topology evidence="1">Multi-pass membrane protein</topology>
    </subcellularLocation>
</comment>
<evidence type="ECO:0000256" key="5">
    <source>
        <dbReference type="ARBA" id="ARBA00023136"/>
    </source>
</evidence>
<accession>A0AA90KAU8</accession>
<keyword evidence="2" id="KW-1003">Cell membrane</keyword>
<feature type="transmembrane region" description="Helical" evidence="7">
    <location>
        <begin position="108"/>
        <end position="130"/>
    </location>
</feature>